<name>A0A9P7GPW4_9AGAR</name>
<dbReference type="Proteomes" id="UP000717328">
    <property type="component" value="Unassembled WGS sequence"/>
</dbReference>
<sequence length="162" mass="18063">MSPTVISHASLLSRHIRVDGIVFLHAITQGRQADIVPHRLELFYTLCRGNRALRLICGAESIVVATTKWIEIKPEKGLAREDQLREECWKDLLNRDGTSMCRFEDSQASAISIVSDIINVAQTPRCVPPLGGSATLALDKGHILRILAIRNLFRILSILRSI</sequence>
<evidence type="ECO:0000313" key="1">
    <source>
        <dbReference type="EMBL" id="KAG5654006.1"/>
    </source>
</evidence>
<proteinExistence type="predicted"/>
<gene>
    <name evidence="1" type="ORF">H0H81_008315</name>
</gene>
<dbReference type="EMBL" id="JABCKI010000023">
    <property type="protein sequence ID" value="KAG5654006.1"/>
    <property type="molecule type" value="Genomic_DNA"/>
</dbReference>
<reference evidence="1" key="1">
    <citation type="submission" date="2021-02" db="EMBL/GenBank/DDBJ databases">
        <authorList>
            <person name="Nieuwenhuis M."/>
            <person name="Van De Peppel L.J.J."/>
        </authorList>
    </citation>
    <scope>NUCLEOTIDE SEQUENCE</scope>
    <source>
        <strain evidence="1">D49</strain>
    </source>
</reference>
<keyword evidence="2" id="KW-1185">Reference proteome</keyword>
<protein>
    <submittedName>
        <fullName evidence="1">Uncharacterized protein</fullName>
    </submittedName>
</protein>
<organism evidence="1 2">
    <name type="scientific">Sphagnurus paluster</name>
    <dbReference type="NCBI Taxonomy" id="117069"/>
    <lineage>
        <taxon>Eukaryota</taxon>
        <taxon>Fungi</taxon>
        <taxon>Dikarya</taxon>
        <taxon>Basidiomycota</taxon>
        <taxon>Agaricomycotina</taxon>
        <taxon>Agaricomycetes</taxon>
        <taxon>Agaricomycetidae</taxon>
        <taxon>Agaricales</taxon>
        <taxon>Tricholomatineae</taxon>
        <taxon>Lyophyllaceae</taxon>
        <taxon>Sphagnurus</taxon>
    </lineage>
</organism>
<evidence type="ECO:0000313" key="2">
    <source>
        <dbReference type="Proteomes" id="UP000717328"/>
    </source>
</evidence>
<dbReference type="OrthoDB" id="2916324at2759"/>
<comment type="caution">
    <text evidence="1">The sequence shown here is derived from an EMBL/GenBank/DDBJ whole genome shotgun (WGS) entry which is preliminary data.</text>
</comment>
<reference evidence="1" key="2">
    <citation type="submission" date="2021-10" db="EMBL/GenBank/DDBJ databases">
        <title>Phylogenomics reveals ancestral predisposition of the termite-cultivated fungus Termitomyces towards a domesticated lifestyle.</title>
        <authorList>
            <person name="Auxier B."/>
            <person name="Grum-Grzhimaylo A."/>
            <person name="Cardenas M.E."/>
            <person name="Lodge J.D."/>
            <person name="Laessoe T."/>
            <person name="Pedersen O."/>
            <person name="Smith M.E."/>
            <person name="Kuyper T.W."/>
            <person name="Franco-Molano E.A."/>
            <person name="Baroni T.J."/>
            <person name="Aanen D.K."/>
        </authorList>
    </citation>
    <scope>NUCLEOTIDE SEQUENCE</scope>
    <source>
        <strain evidence="1">D49</strain>
    </source>
</reference>
<dbReference type="AlphaFoldDB" id="A0A9P7GPW4"/>
<accession>A0A9P7GPW4</accession>